<dbReference type="AlphaFoldDB" id="A0A5C8FB57"/>
<dbReference type="PANTHER" id="PTHR33221:SF15">
    <property type="entry name" value="HTH-TYPE TRANSCRIPTIONAL REGULATOR YWGB-RELATED"/>
    <property type="match status" value="1"/>
</dbReference>
<dbReference type="Pfam" id="PF02082">
    <property type="entry name" value="Rrf2"/>
    <property type="match status" value="1"/>
</dbReference>
<proteinExistence type="predicted"/>
<dbReference type="Proteomes" id="UP000323176">
    <property type="component" value="Unassembled WGS sequence"/>
</dbReference>
<sequence length="146" mass="16632">MKINTKLSVATHIVLCIAFFENEGTTSHLLAKSVKTNPSLTRRILLKLQDAKIVETIKNGSKLIKDEKDITLLSIYKAVFTEEERGLFSFHHPNHVCPVGCATFDVLGEEFNSVKEDFEKSLSKITIKKIVDEVRKRKKHSDFMNK</sequence>
<protein>
    <submittedName>
        <fullName evidence="1">Rrf2 family transcriptional regulator</fullName>
    </submittedName>
</protein>
<dbReference type="GO" id="GO:0005829">
    <property type="term" value="C:cytosol"/>
    <property type="evidence" value="ECO:0007669"/>
    <property type="project" value="TreeGrafter"/>
</dbReference>
<dbReference type="InterPro" id="IPR000944">
    <property type="entry name" value="Tscrpt_reg_Rrf2"/>
</dbReference>
<organism evidence="1 2">
    <name type="scientific">Brachyspira pilosicoli</name>
    <name type="common">Serpulina pilosicoli</name>
    <dbReference type="NCBI Taxonomy" id="52584"/>
    <lineage>
        <taxon>Bacteria</taxon>
        <taxon>Pseudomonadati</taxon>
        <taxon>Spirochaetota</taxon>
        <taxon>Spirochaetia</taxon>
        <taxon>Brachyspirales</taxon>
        <taxon>Brachyspiraceae</taxon>
        <taxon>Brachyspira</taxon>
    </lineage>
</organism>
<dbReference type="InterPro" id="IPR036388">
    <property type="entry name" value="WH-like_DNA-bd_sf"/>
</dbReference>
<evidence type="ECO:0000313" key="2">
    <source>
        <dbReference type="Proteomes" id="UP000323176"/>
    </source>
</evidence>
<dbReference type="PANTHER" id="PTHR33221">
    <property type="entry name" value="WINGED HELIX-TURN-HELIX TRANSCRIPTIONAL REGULATOR, RRF2 FAMILY"/>
    <property type="match status" value="1"/>
</dbReference>
<comment type="caution">
    <text evidence="1">The sequence shown here is derived from an EMBL/GenBank/DDBJ whole genome shotgun (WGS) entry which is preliminary data.</text>
</comment>
<dbReference type="SUPFAM" id="SSF46785">
    <property type="entry name" value="Winged helix' DNA-binding domain"/>
    <property type="match status" value="1"/>
</dbReference>
<dbReference type="EMBL" id="SAXY01000012">
    <property type="protein sequence ID" value="TXJ46472.1"/>
    <property type="molecule type" value="Genomic_DNA"/>
</dbReference>
<dbReference type="Gene3D" id="1.10.10.10">
    <property type="entry name" value="Winged helix-like DNA-binding domain superfamily/Winged helix DNA-binding domain"/>
    <property type="match status" value="1"/>
</dbReference>
<dbReference type="OrthoDB" id="213028at2"/>
<dbReference type="InterPro" id="IPR036390">
    <property type="entry name" value="WH_DNA-bd_sf"/>
</dbReference>
<gene>
    <name evidence="1" type="ORF">EPJ72_01505</name>
</gene>
<dbReference type="GO" id="GO:0003700">
    <property type="term" value="F:DNA-binding transcription factor activity"/>
    <property type="evidence" value="ECO:0007669"/>
    <property type="project" value="TreeGrafter"/>
</dbReference>
<name>A0A5C8FB57_BRAPL</name>
<evidence type="ECO:0000313" key="1">
    <source>
        <dbReference type="EMBL" id="TXJ46472.1"/>
    </source>
</evidence>
<accession>A0A5C8FB57</accession>
<reference evidence="1 2" key="1">
    <citation type="journal article" date="1992" name="Lakartidningen">
        <title>[Penicillin V and not amoxicillin is the first choice preparation in acute otitis].</title>
        <authorList>
            <person name="Kamme C."/>
            <person name="Lundgren K."/>
            <person name="Prellner K."/>
        </authorList>
    </citation>
    <scope>NUCLEOTIDE SEQUENCE [LARGE SCALE GENOMIC DNA]</scope>
    <source>
        <strain evidence="1 2">PC5538III-hc</strain>
    </source>
</reference>